<accession>A0ABT0LK19</accession>
<proteinExistence type="predicted"/>
<comment type="catalytic activity">
    <reaction evidence="1">
        <text>ATP + protein L-histidine = ADP + protein N-phospho-L-histidine.</text>
        <dbReference type="EC" id="2.7.13.3"/>
    </reaction>
</comment>
<keyword evidence="11" id="KW-1185">Reference proteome</keyword>
<dbReference type="Pfam" id="PF00512">
    <property type="entry name" value="HisKA"/>
    <property type="match status" value="1"/>
</dbReference>
<dbReference type="Pfam" id="PF02518">
    <property type="entry name" value="HATPase_c"/>
    <property type="match status" value="1"/>
</dbReference>
<feature type="transmembrane region" description="Helical" evidence="8">
    <location>
        <begin position="20"/>
        <end position="43"/>
    </location>
</feature>
<dbReference type="PROSITE" id="PS50109">
    <property type="entry name" value="HIS_KIN"/>
    <property type="match status" value="1"/>
</dbReference>
<dbReference type="Gene3D" id="1.10.287.130">
    <property type="match status" value="1"/>
</dbReference>
<evidence type="ECO:0000256" key="5">
    <source>
        <dbReference type="ARBA" id="ARBA00022692"/>
    </source>
</evidence>
<dbReference type="GO" id="GO:0016301">
    <property type="term" value="F:kinase activity"/>
    <property type="evidence" value="ECO:0007669"/>
    <property type="project" value="UniProtKB-KW"/>
</dbReference>
<keyword evidence="7 8" id="KW-1133">Transmembrane helix</keyword>
<dbReference type="Gene3D" id="3.30.565.10">
    <property type="entry name" value="Histidine kinase-like ATPase, C-terminal domain"/>
    <property type="match status" value="1"/>
</dbReference>
<keyword evidence="5 8" id="KW-0812">Transmembrane</keyword>
<dbReference type="SUPFAM" id="SSF55874">
    <property type="entry name" value="ATPase domain of HSP90 chaperone/DNA topoisomerase II/histidine kinase"/>
    <property type="match status" value="1"/>
</dbReference>
<evidence type="ECO:0000259" key="9">
    <source>
        <dbReference type="PROSITE" id="PS50109"/>
    </source>
</evidence>
<evidence type="ECO:0000256" key="1">
    <source>
        <dbReference type="ARBA" id="ARBA00000085"/>
    </source>
</evidence>
<dbReference type="RefSeq" id="WP_248943154.1">
    <property type="nucleotide sequence ID" value="NZ_JAKIKS010000199.1"/>
</dbReference>
<dbReference type="SMART" id="SM00388">
    <property type="entry name" value="HisKA"/>
    <property type="match status" value="1"/>
</dbReference>
<evidence type="ECO:0000256" key="3">
    <source>
        <dbReference type="ARBA" id="ARBA00022553"/>
    </source>
</evidence>
<dbReference type="EC" id="2.7.13.3" evidence="2"/>
<keyword evidence="3" id="KW-0597">Phosphoprotein</keyword>
<dbReference type="PANTHER" id="PTHR45436:SF5">
    <property type="entry name" value="SENSOR HISTIDINE KINASE TRCS"/>
    <property type="match status" value="1"/>
</dbReference>
<evidence type="ECO:0000256" key="8">
    <source>
        <dbReference type="SAM" id="Phobius"/>
    </source>
</evidence>
<evidence type="ECO:0000313" key="10">
    <source>
        <dbReference type="EMBL" id="MCL1127720.1"/>
    </source>
</evidence>
<evidence type="ECO:0000256" key="4">
    <source>
        <dbReference type="ARBA" id="ARBA00022679"/>
    </source>
</evidence>
<dbReference type="EMBL" id="JAKIKS010000199">
    <property type="protein sequence ID" value="MCL1127720.1"/>
    <property type="molecule type" value="Genomic_DNA"/>
</dbReference>
<evidence type="ECO:0000313" key="11">
    <source>
        <dbReference type="Proteomes" id="UP001203423"/>
    </source>
</evidence>
<keyword evidence="4" id="KW-0808">Transferase</keyword>
<keyword evidence="8" id="KW-0472">Membrane</keyword>
<feature type="domain" description="Histidine kinase" evidence="9">
    <location>
        <begin position="243"/>
        <end position="459"/>
    </location>
</feature>
<dbReference type="CDD" id="cd00082">
    <property type="entry name" value="HisKA"/>
    <property type="match status" value="1"/>
</dbReference>
<keyword evidence="6 10" id="KW-0418">Kinase</keyword>
<sequence>MTSYRIQNKLSLRYQFKKQLLISLGILVLVFSLLLYKLFFIGIHSTTHRAMLSMAQYYAEQLNINTHYDIPTGGAFSGYLGKKALPDSITQLIGDKRLDDYELAIFDNAQTLTFKRPENIYFVLRFPIEAIAKPLYLVYHENPIHAIHPSQRPAPLSVPRSIAIITLIAISIVYLIAKQLITQVLNPLNQLTHMTECLDESNPERRFTIMEDKSEIGVVANTLYQTMQRMHQYHQREKQFLQHASHELRTPIAVVRSALDIITLRSSLGRQDIDDQHINIRRANQIMTETTEAILFLNRNETATQYAISVDLKQMINTIIADHSYLLTKKSLDVEVIFDSDNPVCYPLPESLCRITLSNLIRNAFEHTLSGSVSIYLKDKMISITNTDTHLHSSLNSNPDLPLNHNVPMQTGQYTAQHQGFGMGLDIVDQIVKQQGWQLSSTSHPIIGNQVVLSFNLNNQIL</sequence>
<dbReference type="Proteomes" id="UP001203423">
    <property type="component" value="Unassembled WGS sequence"/>
</dbReference>
<organism evidence="10 11">
    <name type="scientific">Shewanella surugensis</name>
    <dbReference type="NCBI Taxonomy" id="212020"/>
    <lineage>
        <taxon>Bacteria</taxon>
        <taxon>Pseudomonadati</taxon>
        <taxon>Pseudomonadota</taxon>
        <taxon>Gammaproteobacteria</taxon>
        <taxon>Alteromonadales</taxon>
        <taxon>Shewanellaceae</taxon>
        <taxon>Shewanella</taxon>
    </lineage>
</organism>
<dbReference type="InterPro" id="IPR036097">
    <property type="entry name" value="HisK_dim/P_sf"/>
</dbReference>
<evidence type="ECO:0000256" key="6">
    <source>
        <dbReference type="ARBA" id="ARBA00022777"/>
    </source>
</evidence>
<dbReference type="InterPro" id="IPR003661">
    <property type="entry name" value="HisK_dim/P_dom"/>
</dbReference>
<evidence type="ECO:0000256" key="7">
    <source>
        <dbReference type="ARBA" id="ARBA00022989"/>
    </source>
</evidence>
<gene>
    <name evidence="10" type="ORF">L2764_25410</name>
</gene>
<dbReference type="InterPro" id="IPR003594">
    <property type="entry name" value="HATPase_dom"/>
</dbReference>
<evidence type="ECO:0000256" key="2">
    <source>
        <dbReference type="ARBA" id="ARBA00012438"/>
    </source>
</evidence>
<dbReference type="SUPFAM" id="SSF47384">
    <property type="entry name" value="Homodimeric domain of signal transducing histidine kinase"/>
    <property type="match status" value="1"/>
</dbReference>
<comment type="caution">
    <text evidence="10">The sequence shown here is derived from an EMBL/GenBank/DDBJ whole genome shotgun (WGS) entry which is preliminary data.</text>
</comment>
<protein>
    <recommendedName>
        <fullName evidence="2">histidine kinase</fullName>
        <ecNumber evidence="2">2.7.13.3</ecNumber>
    </recommendedName>
</protein>
<dbReference type="PANTHER" id="PTHR45436">
    <property type="entry name" value="SENSOR HISTIDINE KINASE YKOH"/>
    <property type="match status" value="1"/>
</dbReference>
<reference evidence="10 11" key="1">
    <citation type="submission" date="2022-01" db="EMBL/GenBank/DDBJ databases">
        <title>Whole genome-based taxonomy of the Shewanellaceae.</title>
        <authorList>
            <person name="Martin-Rodriguez A.J."/>
        </authorList>
    </citation>
    <scope>NUCLEOTIDE SEQUENCE [LARGE SCALE GENOMIC DNA]</scope>
    <source>
        <strain evidence="10 11">DSM 17177</strain>
    </source>
</reference>
<dbReference type="InterPro" id="IPR050428">
    <property type="entry name" value="TCS_sensor_his_kinase"/>
</dbReference>
<dbReference type="InterPro" id="IPR005467">
    <property type="entry name" value="His_kinase_dom"/>
</dbReference>
<name>A0ABT0LK19_9GAMM</name>
<dbReference type="InterPro" id="IPR036890">
    <property type="entry name" value="HATPase_C_sf"/>
</dbReference>